<evidence type="ECO:0000259" key="9">
    <source>
        <dbReference type="SMART" id="SM00762"/>
    </source>
</evidence>
<evidence type="ECO:0000256" key="4">
    <source>
        <dbReference type="ARBA" id="ARBA00022448"/>
    </source>
</evidence>
<evidence type="ECO:0000256" key="1">
    <source>
        <dbReference type="ARBA" id="ARBA00004395"/>
    </source>
</evidence>
<comment type="similarity">
    <text evidence="2">Belongs to the COG4 family.</text>
</comment>
<dbReference type="InterPro" id="IPR013167">
    <property type="entry name" value="COG4_M"/>
</dbReference>
<evidence type="ECO:0000256" key="5">
    <source>
        <dbReference type="ARBA" id="ARBA00022927"/>
    </source>
</evidence>
<dbReference type="Pfam" id="PF20663">
    <property type="entry name" value="COG4_N"/>
    <property type="match status" value="1"/>
</dbReference>
<evidence type="ECO:0000256" key="8">
    <source>
        <dbReference type="ARBA" id="ARBA00031340"/>
    </source>
</evidence>
<keyword evidence="4" id="KW-0813">Transport</keyword>
<dbReference type="STRING" id="1382522.W6MTA4"/>
<keyword evidence="7" id="KW-0472">Membrane</keyword>
<dbReference type="Proteomes" id="UP000019384">
    <property type="component" value="Unassembled WGS sequence"/>
</dbReference>
<dbReference type="Gene3D" id="1.20.58.1970">
    <property type="match status" value="1"/>
</dbReference>
<comment type="subcellular location">
    <subcellularLocation>
        <location evidence="1">Golgi apparatus membrane</location>
        <topology evidence="1">Peripheral membrane protein</topology>
    </subcellularLocation>
</comment>
<evidence type="ECO:0000256" key="6">
    <source>
        <dbReference type="ARBA" id="ARBA00023034"/>
    </source>
</evidence>
<proteinExistence type="inferred from homology"/>
<evidence type="ECO:0000313" key="10">
    <source>
        <dbReference type="EMBL" id="CDK29633.1"/>
    </source>
</evidence>
<dbReference type="GO" id="GO:0015031">
    <property type="term" value="P:protein transport"/>
    <property type="evidence" value="ECO:0007669"/>
    <property type="project" value="UniProtKB-KW"/>
</dbReference>
<gene>
    <name evidence="10" type="ORF">KUCA_T00005626001</name>
</gene>
<dbReference type="GO" id="GO:0000139">
    <property type="term" value="C:Golgi membrane"/>
    <property type="evidence" value="ECO:0007669"/>
    <property type="project" value="UniProtKB-SubCell"/>
</dbReference>
<dbReference type="InterPro" id="IPR048684">
    <property type="entry name" value="COG4_C"/>
</dbReference>
<dbReference type="InterPro" id="IPR048682">
    <property type="entry name" value="COG4"/>
</dbReference>
<dbReference type="RefSeq" id="XP_022461617.1">
    <property type="nucleotide sequence ID" value="XM_022600708.1"/>
</dbReference>
<dbReference type="EMBL" id="HG793131">
    <property type="protein sequence ID" value="CDK29633.1"/>
    <property type="molecule type" value="Genomic_DNA"/>
</dbReference>
<dbReference type="GeneID" id="34523005"/>
<keyword evidence="11" id="KW-1185">Reference proteome</keyword>
<keyword evidence="6" id="KW-0333">Golgi apparatus</keyword>
<sequence length="921" mass="102994">MSYRAAQDVQQPTSLPSAEVLRSELARLTKLLRTAGNAHQLAKIVTTIESKQQQLDEQLARYTSKQTVSHASNVRSLESTRVELSTTLKASRSLSQILTKANDLSNQITEKVRLLDMERSKVHITADYVDNVRILKNEVQKAAASIKQQDWLTACKSISQIRSLPEGLIDGRFVSVVVPTSDIPDSPRKVVGEWITQLNDMFTKEFNTAAQSKDVPKLTYYFQLFPLIGKDNVGIECYSRFVCNIISDQSRIIIRNAQGRDVQTDYYAQLLFQLFQTIADIVHQHSRIIKKFYGSSVITTVLKEIQHECDLQSGLIFDTFWDSKKISKTLDAITRYDYPILVRSMLNNADDYDEEQDDGFLPSLYEVGSLIEEFSTIMNHWSMYCKFFIVTWNEALGSSNSDRPIFPKPLLQSTFMEKTRVSLSSTFDRLCTFAVRRTIEGAYQLEQLPDLTPQLIVAVKFLTSTMRTTATSSSNLASLSPDEPPVSSMIDDITISLNSIMHQTVSTGQQLTLKNMVTNIRRILENDLLNILAKKLRDFQPRANSQLLTPSNLAMLQQQANMSIHGGGAASIYSNFNGSSTTLGSPRSGTPPVHSFVPIGGNPGNINANIAAPSISAANVSGANMAHAGSNMFVRGAASAFNAININAGADESNATRLANFISILNSVSMFGHHLERLVSLLDEKLDRDNLLIMDENEFAQMLKELEEGKTDNFVVSSSVNEAGSSVHEKVKVVIGTLSSNFREKTKSILNGQVNVLFQQVFRNRISKMINDTFKEGEYLISSEDLAYGSVGMNESVAKFLQEWNSLVLPYLATLTRDNFTILIDIVVKDISANIESKIWGMEKKCNELGSSKLERNISLIIGEITKLDYGLRNRFVRVTQIIMLMGLDEEDEVEVFDEMDWVLTPVERSRARNLRVDIKS</sequence>
<evidence type="ECO:0000313" key="11">
    <source>
        <dbReference type="Proteomes" id="UP000019384"/>
    </source>
</evidence>
<organism evidence="10 11">
    <name type="scientific">Kuraishia capsulata CBS 1993</name>
    <dbReference type="NCBI Taxonomy" id="1382522"/>
    <lineage>
        <taxon>Eukaryota</taxon>
        <taxon>Fungi</taxon>
        <taxon>Dikarya</taxon>
        <taxon>Ascomycota</taxon>
        <taxon>Saccharomycotina</taxon>
        <taxon>Pichiomycetes</taxon>
        <taxon>Pichiales</taxon>
        <taxon>Pichiaceae</taxon>
        <taxon>Kuraishia</taxon>
    </lineage>
</organism>
<dbReference type="SMART" id="SM00762">
    <property type="entry name" value="Cog4"/>
    <property type="match status" value="1"/>
</dbReference>
<dbReference type="HOGENOM" id="CLU_014853_3_0_1"/>
<dbReference type="OrthoDB" id="47059at2759"/>
<evidence type="ECO:0000256" key="3">
    <source>
        <dbReference type="ARBA" id="ARBA00020975"/>
    </source>
</evidence>
<dbReference type="PANTHER" id="PTHR24016">
    <property type="entry name" value="CONSERVED OLIGOMERIC GOLGI COMPLEX SUBUNIT 4"/>
    <property type="match status" value="1"/>
</dbReference>
<dbReference type="Pfam" id="PF08318">
    <property type="entry name" value="COG4_m"/>
    <property type="match status" value="1"/>
</dbReference>
<dbReference type="PANTHER" id="PTHR24016:SF0">
    <property type="entry name" value="CONSERVED OLIGOMERIC GOLGI COMPLEX SUBUNIT 4"/>
    <property type="match status" value="1"/>
</dbReference>
<dbReference type="Pfam" id="PF20662">
    <property type="entry name" value="COG4_C"/>
    <property type="match status" value="1"/>
</dbReference>
<accession>W6MTA4</accession>
<feature type="domain" description="COG4 transport protein middle alpha-helical bundle" evidence="9">
    <location>
        <begin position="191"/>
        <end position="537"/>
    </location>
</feature>
<reference evidence="10" key="1">
    <citation type="submission" date="2013-12" db="EMBL/GenBank/DDBJ databases">
        <authorList>
            <person name="Genoscope - CEA"/>
        </authorList>
    </citation>
    <scope>NUCLEOTIDE SEQUENCE</scope>
    <source>
        <strain evidence="10">CBS 1993</strain>
    </source>
</reference>
<protein>
    <recommendedName>
        <fullName evidence="3">Conserved oligomeric Golgi complex subunit 4</fullName>
    </recommendedName>
    <alternativeName>
        <fullName evidence="8">Component of oligomeric Golgi complex 4</fullName>
    </alternativeName>
</protein>
<name>W6MTA4_9ASCO</name>
<reference evidence="10" key="2">
    <citation type="submission" date="2014-02" db="EMBL/GenBank/DDBJ databases">
        <title>Complete DNA sequence of /Kuraishia capsulata/ illustrates novel genomic features among budding yeasts (/Saccharomycotina/).</title>
        <authorList>
            <person name="Morales L."/>
            <person name="Noel B."/>
            <person name="Porcel B."/>
            <person name="Marcet-Houben M."/>
            <person name="Hullo M-F."/>
            <person name="Sacerdot C."/>
            <person name="Tekaia F."/>
            <person name="Leh-Louis V."/>
            <person name="Despons L."/>
            <person name="Khanna V."/>
            <person name="Aury J-M."/>
            <person name="Barbe V."/>
            <person name="Couloux A."/>
            <person name="Labadie K."/>
            <person name="Pelletier E."/>
            <person name="Souciet J-L."/>
            <person name="Boekhout T."/>
            <person name="Gabaldon T."/>
            <person name="Wincker P."/>
            <person name="Dujon B."/>
        </authorList>
    </citation>
    <scope>NUCLEOTIDE SEQUENCE</scope>
    <source>
        <strain evidence="10">CBS 1993</strain>
    </source>
</reference>
<evidence type="ECO:0000256" key="7">
    <source>
        <dbReference type="ARBA" id="ARBA00023136"/>
    </source>
</evidence>
<dbReference type="InterPro" id="IPR048680">
    <property type="entry name" value="COG4_N"/>
</dbReference>
<keyword evidence="5" id="KW-0653">Protein transport</keyword>
<evidence type="ECO:0000256" key="2">
    <source>
        <dbReference type="ARBA" id="ARBA00009215"/>
    </source>
</evidence>
<dbReference type="AlphaFoldDB" id="W6MTA4"/>